<keyword evidence="7" id="KW-1185">Reference proteome</keyword>
<evidence type="ECO:0000256" key="1">
    <source>
        <dbReference type="ARBA" id="ARBA00004127"/>
    </source>
</evidence>
<sequence length="156" mass="17183">MSGSTDSSGAVVQPPIGWGATVLVGLALGWLYPLPFMPVSLPNVWIGIAVFAVSFALAIWAITTIRKAGSRIEVNKPTTTIVTSGPFGFTRNPVYVGMLLGQAAFAIGFNDLWLLAMMVPLYFLLRYGVIAREESYLERKFGQTYLDYKSTVRRWI</sequence>
<accession>A0ABY7YU48</accession>
<keyword evidence="2 5" id="KW-0812">Transmembrane</keyword>
<feature type="transmembrane region" description="Helical" evidence="5">
    <location>
        <begin position="15"/>
        <end position="32"/>
    </location>
</feature>
<evidence type="ECO:0000256" key="4">
    <source>
        <dbReference type="ARBA" id="ARBA00023136"/>
    </source>
</evidence>
<proteinExistence type="predicted"/>
<keyword evidence="4 5" id="KW-0472">Membrane</keyword>
<evidence type="ECO:0000313" key="7">
    <source>
        <dbReference type="Proteomes" id="UP001222118"/>
    </source>
</evidence>
<comment type="subcellular location">
    <subcellularLocation>
        <location evidence="1">Endomembrane system</location>
        <topology evidence="1">Multi-pass membrane protein</topology>
    </subcellularLocation>
</comment>
<gene>
    <name evidence="6" type="ORF">PSQ90_11035</name>
</gene>
<keyword evidence="3 5" id="KW-1133">Transmembrane helix</keyword>
<dbReference type="Gene3D" id="1.20.120.1630">
    <property type="match status" value="1"/>
</dbReference>
<organism evidence="6 7">
    <name type="scientific">Devosia rhodophyticola</name>
    <dbReference type="NCBI Taxonomy" id="3026423"/>
    <lineage>
        <taxon>Bacteria</taxon>
        <taxon>Pseudomonadati</taxon>
        <taxon>Pseudomonadota</taxon>
        <taxon>Alphaproteobacteria</taxon>
        <taxon>Hyphomicrobiales</taxon>
        <taxon>Devosiaceae</taxon>
        <taxon>Devosia</taxon>
    </lineage>
</organism>
<dbReference type="RefSeq" id="WP_282210362.1">
    <property type="nucleotide sequence ID" value="NZ_CP118247.1"/>
</dbReference>
<dbReference type="Proteomes" id="UP001222118">
    <property type="component" value="Chromosome"/>
</dbReference>
<dbReference type="PANTHER" id="PTHR43847:SF1">
    <property type="entry name" value="BLL3993 PROTEIN"/>
    <property type="match status" value="1"/>
</dbReference>
<dbReference type="PANTHER" id="PTHR43847">
    <property type="entry name" value="BLL3993 PROTEIN"/>
    <property type="match status" value="1"/>
</dbReference>
<reference evidence="6 7" key="1">
    <citation type="submission" date="2023-02" db="EMBL/GenBank/DDBJ databases">
        <title>Devosia chondri sp. nov., isolated from the phycosphere of marine algae.</title>
        <authorList>
            <person name="Kim J.M."/>
            <person name="Lee J.K."/>
            <person name="Choi B.J."/>
            <person name="Bayburt H."/>
            <person name="Jeon C.O."/>
        </authorList>
    </citation>
    <scope>NUCLEOTIDE SEQUENCE [LARGE SCALE GENOMIC DNA]</scope>
    <source>
        <strain evidence="6 7">G2-5</strain>
    </source>
</reference>
<evidence type="ECO:0000256" key="2">
    <source>
        <dbReference type="ARBA" id="ARBA00022692"/>
    </source>
</evidence>
<dbReference type="EMBL" id="CP118247">
    <property type="protein sequence ID" value="WDR04841.1"/>
    <property type="molecule type" value="Genomic_DNA"/>
</dbReference>
<evidence type="ECO:0000256" key="5">
    <source>
        <dbReference type="SAM" id="Phobius"/>
    </source>
</evidence>
<protein>
    <submittedName>
        <fullName evidence="6">Isoprenylcysteine carboxylmethyltransferase family protein</fullName>
    </submittedName>
</protein>
<evidence type="ECO:0000313" key="6">
    <source>
        <dbReference type="EMBL" id="WDR04841.1"/>
    </source>
</evidence>
<feature type="transmembrane region" description="Helical" evidence="5">
    <location>
        <begin position="103"/>
        <end position="125"/>
    </location>
</feature>
<evidence type="ECO:0000256" key="3">
    <source>
        <dbReference type="ARBA" id="ARBA00022989"/>
    </source>
</evidence>
<dbReference type="InterPro" id="IPR052527">
    <property type="entry name" value="Metal_cation-efflux_comp"/>
</dbReference>
<dbReference type="InterPro" id="IPR007318">
    <property type="entry name" value="Phopholipid_MeTrfase"/>
</dbReference>
<dbReference type="Pfam" id="PF04191">
    <property type="entry name" value="PEMT"/>
    <property type="match status" value="1"/>
</dbReference>
<name>A0ABY7YU48_9HYPH</name>
<feature type="transmembrane region" description="Helical" evidence="5">
    <location>
        <begin position="44"/>
        <end position="63"/>
    </location>
</feature>